<proteinExistence type="predicted"/>
<dbReference type="EMBL" id="CADCWM010000433">
    <property type="protein sequence ID" value="CAA9558306.1"/>
    <property type="molecule type" value="Genomic_DNA"/>
</dbReference>
<evidence type="ECO:0000313" key="2">
    <source>
        <dbReference type="EMBL" id="CAA9558306.1"/>
    </source>
</evidence>
<organism evidence="2">
    <name type="scientific">uncultured Thermomicrobiales bacterium</name>
    <dbReference type="NCBI Taxonomy" id="1645740"/>
    <lineage>
        <taxon>Bacteria</taxon>
        <taxon>Pseudomonadati</taxon>
        <taxon>Thermomicrobiota</taxon>
        <taxon>Thermomicrobia</taxon>
        <taxon>Thermomicrobiales</taxon>
        <taxon>environmental samples</taxon>
    </lineage>
</organism>
<evidence type="ECO:0000256" key="1">
    <source>
        <dbReference type="SAM" id="MobiDB-lite"/>
    </source>
</evidence>
<protein>
    <submittedName>
        <fullName evidence="2">Uncharacterized protein</fullName>
    </submittedName>
</protein>
<dbReference type="AlphaFoldDB" id="A0A6J4UR09"/>
<accession>A0A6J4UR09</accession>
<sequence length="83" mass="8525">MSLLPVARVLAILGGLAAVYATAAAAIRTFVLPRGVSDPLAGGVFLGVRSVFDFHMKHAHACRRTPHGSPAAPGARDGHCSHA</sequence>
<gene>
    <name evidence="2" type="ORF">AVDCRST_MAG88-1287</name>
</gene>
<reference evidence="2" key="1">
    <citation type="submission" date="2020-02" db="EMBL/GenBank/DDBJ databases">
        <authorList>
            <person name="Meier V. D."/>
        </authorList>
    </citation>
    <scope>NUCLEOTIDE SEQUENCE</scope>
    <source>
        <strain evidence="2">AVDCRST_MAG88</strain>
    </source>
</reference>
<feature type="region of interest" description="Disordered" evidence="1">
    <location>
        <begin position="63"/>
        <end position="83"/>
    </location>
</feature>
<name>A0A6J4UR09_9BACT</name>